<dbReference type="AlphaFoldDB" id="A0AAV6RDW3"/>
<dbReference type="Proteomes" id="UP000693946">
    <property type="component" value="Linkage Group LG2"/>
</dbReference>
<organism evidence="1 2">
    <name type="scientific">Solea senegalensis</name>
    <name type="common">Senegalese sole</name>
    <dbReference type="NCBI Taxonomy" id="28829"/>
    <lineage>
        <taxon>Eukaryota</taxon>
        <taxon>Metazoa</taxon>
        <taxon>Chordata</taxon>
        <taxon>Craniata</taxon>
        <taxon>Vertebrata</taxon>
        <taxon>Euteleostomi</taxon>
        <taxon>Actinopterygii</taxon>
        <taxon>Neopterygii</taxon>
        <taxon>Teleostei</taxon>
        <taxon>Neoteleostei</taxon>
        <taxon>Acanthomorphata</taxon>
        <taxon>Carangaria</taxon>
        <taxon>Pleuronectiformes</taxon>
        <taxon>Pleuronectoidei</taxon>
        <taxon>Soleidae</taxon>
        <taxon>Solea</taxon>
    </lineage>
</organism>
<dbReference type="EMBL" id="JAGKHQ010000012">
    <property type="protein sequence ID" value="KAG7502869.1"/>
    <property type="molecule type" value="Genomic_DNA"/>
</dbReference>
<accession>A0AAV6RDW3</accession>
<evidence type="ECO:0000313" key="2">
    <source>
        <dbReference type="Proteomes" id="UP000693946"/>
    </source>
</evidence>
<sequence>MWSTLHRLESCFSKQKIQLPLNHENTEVQSVGGFVCTARHYFHLVPEFVIYPPDQA</sequence>
<evidence type="ECO:0000313" key="1">
    <source>
        <dbReference type="EMBL" id="KAG7502869.1"/>
    </source>
</evidence>
<proteinExistence type="predicted"/>
<comment type="caution">
    <text evidence="1">The sequence shown here is derived from an EMBL/GenBank/DDBJ whole genome shotgun (WGS) entry which is preliminary data.</text>
</comment>
<reference evidence="1 2" key="1">
    <citation type="journal article" date="2021" name="Sci. Rep.">
        <title>Chromosome anchoring in Senegalese sole (Solea senegalensis) reveals sex-associated markers and genome rearrangements in flatfish.</title>
        <authorList>
            <person name="Guerrero-Cozar I."/>
            <person name="Gomez-Garrido J."/>
            <person name="Berbel C."/>
            <person name="Martinez-Blanch J.F."/>
            <person name="Alioto T."/>
            <person name="Claros M.G."/>
            <person name="Gagnaire P.A."/>
            <person name="Manchado M."/>
        </authorList>
    </citation>
    <scope>NUCLEOTIDE SEQUENCE [LARGE SCALE GENOMIC DNA]</scope>
    <source>
        <strain evidence="1">Sse05_10M</strain>
    </source>
</reference>
<protein>
    <submittedName>
        <fullName evidence="1">Uncharacterized protein</fullName>
    </submittedName>
</protein>
<name>A0AAV6RDW3_SOLSE</name>
<gene>
    <name evidence="1" type="ORF">JOB18_027921</name>
</gene>
<keyword evidence="2" id="KW-1185">Reference proteome</keyword>